<dbReference type="PROSITE" id="PS01124">
    <property type="entry name" value="HTH_ARAC_FAMILY_2"/>
    <property type="match status" value="1"/>
</dbReference>
<organism evidence="5 6">
    <name type="scientific">Hydrocarboniphaga effusa AP103</name>
    <dbReference type="NCBI Taxonomy" id="1172194"/>
    <lineage>
        <taxon>Bacteria</taxon>
        <taxon>Pseudomonadati</taxon>
        <taxon>Pseudomonadota</taxon>
        <taxon>Gammaproteobacteria</taxon>
        <taxon>Nevskiales</taxon>
        <taxon>Nevskiaceae</taxon>
        <taxon>Hydrocarboniphaga</taxon>
    </lineage>
</organism>
<evidence type="ECO:0000259" key="4">
    <source>
        <dbReference type="PROSITE" id="PS01124"/>
    </source>
</evidence>
<name>I8T2K9_9GAMM</name>
<accession>I8T2K9</accession>
<dbReference type="AlphaFoldDB" id="I8T2K9"/>
<proteinExistence type="predicted"/>
<comment type="caution">
    <text evidence="5">The sequence shown here is derived from an EMBL/GenBank/DDBJ whole genome shotgun (WGS) entry which is preliminary data.</text>
</comment>
<dbReference type="EMBL" id="AKGD01000004">
    <property type="protein sequence ID" value="EIT67908.1"/>
    <property type="molecule type" value="Genomic_DNA"/>
</dbReference>
<evidence type="ECO:0000313" key="6">
    <source>
        <dbReference type="Proteomes" id="UP000003704"/>
    </source>
</evidence>
<dbReference type="SUPFAM" id="SSF46689">
    <property type="entry name" value="Homeodomain-like"/>
    <property type="match status" value="1"/>
</dbReference>
<dbReference type="Pfam" id="PF12833">
    <property type="entry name" value="HTH_18"/>
    <property type="match status" value="1"/>
</dbReference>
<keyword evidence="6" id="KW-1185">Reference proteome</keyword>
<dbReference type="InterPro" id="IPR032687">
    <property type="entry name" value="AraC-type_N"/>
</dbReference>
<dbReference type="PATRIC" id="fig|1172194.4.peg.4209"/>
<dbReference type="Pfam" id="PF12625">
    <property type="entry name" value="Arabinose_bd"/>
    <property type="match status" value="1"/>
</dbReference>
<evidence type="ECO:0000313" key="5">
    <source>
        <dbReference type="EMBL" id="EIT67908.1"/>
    </source>
</evidence>
<dbReference type="InterPro" id="IPR009057">
    <property type="entry name" value="Homeodomain-like_sf"/>
</dbReference>
<dbReference type="STRING" id="1172194.WQQ_43430"/>
<dbReference type="PANTHER" id="PTHR47894">
    <property type="entry name" value="HTH-TYPE TRANSCRIPTIONAL REGULATOR GADX"/>
    <property type="match status" value="1"/>
</dbReference>
<keyword evidence="2" id="KW-0238">DNA-binding</keyword>
<dbReference type="InterPro" id="IPR018060">
    <property type="entry name" value="HTH_AraC"/>
</dbReference>
<gene>
    <name evidence="5" type="ORF">WQQ_43430</name>
</gene>
<evidence type="ECO:0000256" key="2">
    <source>
        <dbReference type="ARBA" id="ARBA00023125"/>
    </source>
</evidence>
<dbReference type="OrthoDB" id="6506763at2"/>
<keyword evidence="3" id="KW-0804">Transcription</keyword>
<keyword evidence="1" id="KW-0805">Transcription regulation</keyword>
<dbReference type="SMART" id="SM00342">
    <property type="entry name" value="HTH_ARAC"/>
    <property type="match status" value="1"/>
</dbReference>
<dbReference type="GO" id="GO:0005829">
    <property type="term" value="C:cytosol"/>
    <property type="evidence" value="ECO:0007669"/>
    <property type="project" value="TreeGrafter"/>
</dbReference>
<dbReference type="GO" id="GO:0003700">
    <property type="term" value="F:DNA-binding transcription factor activity"/>
    <property type="evidence" value="ECO:0007669"/>
    <property type="project" value="InterPro"/>
</dbReference>
<protein>
    <recommendedName>
        <fullName evidence="4">HTH araC/xylS-type domain-containing protein</fullName>
    </recommendedName>
</protein>
<dbReference type="GO" id="GO:0000976">
    <property type="term" value="F:transcription cis-regulatory region binding"/>
    <property type="evidence" value="ECO:0007669"/>
    <property type="project" value="TreeGrafter"/>
</dbReference>
<dbReference type="PANTHER" id="PTHR47894:SF1">
    <property type="entry name" value="HTH-TYPE TRANSCRIPTIONAL REGULATOR VQSM"/>
    <property type="match status" value="1"/>
</dbReference>
<evidence type="ECO:0000256" key="1">
    <source>
        <dbReference type="ARBA" id="ARBA00023015"/>
    </source>
</evidence>
<reference evidence="5 6" key="1">
    <citation type="journal article" date="2012" name="J. Bacteriol.">
        <title>Genome Sequence of n-Alkane-Degrading Hydrocarboniphaga effusa Strain AP103T (ATCC BAA-332T).</title>
        <authorList>
            <person name="Chang H.K."/>
            <person name="Zylstra G.J."/>
            <person name="Chae J.C."/>
        </authorList>
    </citation>
    <scope>NUCLEOTIDE SEQUENCE [LARGE SCALE GENOMIC DNA]</scope>
    <source>
        <strain evidence="5 6">AP103</strain>
    </source>
</reference>
<sequence length="333" mass="36444">MIFWDFKRSPASVDLLVGFGAELGLSASALLRGSGISIAQLSDPNVELAAVKELKVIANLVKLSGAPSGLGLQVGLRYRITTYGLWGYGLISSATAADALAMALRYLPLTYLFNQILYRRQAGVATMHFDAPDFTDDLRRFVIERDMAAAAALMGELVGDGFALTRLQLQPEERGKAGRRLFGVEPVYAASSNQLSFDASLLARRLPGANPITAALCEQLCAELLRRRTTQASTSDVIRQYLEIPGASLPDLATMARHLNTSERTLKRRLQGEGTSFRLLIENRRRAWARELLREGELSVSAIAERLGFADVSSFSQAHKRWHGVSPKARRPG</sequence>
<dbReference type="RefSeq" id="WP_007187278.1">
    <property type="nucleotide sequence ID" value="NZ_AKGD01000004.1"/>
</dbReference>
<evidence type="ECO:0000256" key="3">
    <source>
        <dbReference type="ARBA" id="ARBA00023163"/>
    </source>
</evidence>
<feature type="domain" description="HTH araC/xylS-type" evidence="4">
    <location>
        <begin position="236"/>
        <end position="333"/>
    </location>
</feature>
<dbReference type="Proteomes" id="UP000003704">
    <property type="component" value="Unassembled WGS sequence"/>
</dbReference>
<dbReference type="Gene3D" id="1.10.10.60">
    <property type="entry name" value="Homeodomain-like"/>
    <property type="match status" value="1"/>
</dbReference>